<keyword evidence="2" id="KW-1185">Reference proteome</keyword>
<dbReference type="AlphaFoldDB" id="A0A699ZR63"/>
<feature type="non-terminal residue" evidence="1">
    <location>
        <position position="252"/>
    </location>
</feature>
<gene>
    <name evidence="1" type="ORF">HaLaN_19590</name>
</gene>
<evidence type="ECO:0000313" key="2">
    <source>
        <dbReference type="Proteomes" id="UP000485058"/>
    </source>
</evidence>
<dbReference type="Proteomes" id="UP000485058">
    <property type="component" value="Unassembled WGS sequence"/>
</dbReference>
<comment type="caution">
    <text evidence="1">The sequence shown here is derived from an EMBL/GenBank/DDBJ whole genome shotgun (WGS) entry which is preliminary data.</text>
</comment>
<accession>A0A699ZR63</accession>
<name>A0A699ZR63_HAELA</name>
<sequence>MRIPSWSKSKPVVIPALAVVAVVTIVAAVVTTELRKGAKTDAAGVQLTDSPAVPSSLAPSPTSGRYSRTATPLLLTFYGLDMWSLVTSWGSGIQELLEAQQPPSLSLQGLSAPGMCASQLLALNTTALLNTSLTAQELMPGLGYFTADVAQLLRDYLQDSSITVQVLDFCAGNRTLVPFSQRRALKAAEVNDSVATLVVSIALQGADADRLASTAGPLEQLLLDCRGALMTRDSLSFFTLYAMTFQRCQAAL</sequence>
<organism evidence="1 2">
    <name type="scientific">Haematococcus lacustris</name>
    <name type="common">Green alga</name>
    <name type="synonym">Haematococcus pluvialis</name>
    <dbReference type="NCBI Taxonomy" id="44745"/>
    <lineage>
        <taxon>Eukaryota</taxon>
        <taxon>Viridiplantae</taxon>
        <taxon>Chlorophyta</taxon>
        <taxon>core chlorophytes</taxon>
        <taxon>Chlorophyceae</taxon>
        <taxon>CS clade</taxon>
        <taxon>Chlamydomonadales</taxon>
        <taxon>Haematococcaceae</taxon>
        <taxon>Haematococcus</taxon>
    </lineage>
</organism>
<dbReference type="EMBL" id="BLLF01001983">
    <property type="protein sequence ID" value="GFH22169.1"/>
    <property type="molecule type" value="Genomic_DNA"/>
</dbReference>
<proteinExistence type="predicted"/>
<evidence type="ECO:0000313" key="1">
    <source>
        <dbReference type="EMBL" id="GFH22169.1"/>
    </source>
</evidence>
<protein>
    <submittedName>
        <fullName evidence="1">Uncharacterized protein</fullName>
    </submittedName>
</protein>
<reference evidence="1 2" key="1">
    <citation type="submission" date="2020-02" db="EMBL/GenBank/DDBJ databases">
        <title>Draft genome sequence of Haematococcus lacustris strain NIES-144.</title>
        <authorList>
            <person name="Morimoto D."/>
            <person name="Nakagawa S."/>
            <person name="Yoshida T."/>
            <person name="Sawayama S."/>
        </authorList>
    </citation>
    <scope>NUCLEOTIDE SEQUENCE [LARGE SCALE GENOMIC DNA]</scope>
    <source>
        <strain evidence="1 2">NIES-144</strain>
    </source>
</reference>